<evidence type="ECO:0000313" key="2">
    <source>
        <dbReference type="EMBL" id="OLQ95778.1"/>
    </source>
</evidence>
<sequence>MKLAEMQHQFASALHYQAKGEECQIISDHFSADERMQIYRNNFVMSLSEVLEATYPMVKALLGEECFAQIARHHVLNYPLTSGDVTHYGEHFDQSLNTFPTVIQAAPYIGDVARFEWGLDLTQQRFSRQPLGSHTLDQLATLPVDQHGQIRFQLYPDVVLFTSTYATFALYQAIFHNPDELAKLDIQRPQQGVCACNQTGESWNLAVEEEVYQLLTSIAKGFTLQEIDPVYLTALNQLIELNLIAGFSLSQQSNPS</sequence>
<dbReference type="Proteomes" id="UP000186206">
    <property type="component" value="Unassembled WGS sequence"/>
</dbReference>
<evidence type="ECO:0000259" key="1">
    <source>
        <dbReference type="Pfam" id="PF09836"/>
    </source>
</evidence>
<keyword evidence="3" id="KW-1185">Reference proteome</keyword>
<dbReference type="Pfam" id="PF09836">
    <property type="entry name" value="DUF2063"/>
    <property type="match status" value="1"/>
</dbReference>
<reference evidence="2 3" key="1">
    <citation type="submission" date="2016-09" db="EMBL/GenBank/DDBJ databases">
        <title>Genomic Taxonomy of the Vibrionaceae.</title>
        <authorList>
            <person name="Gonzalez-Castillo A."/>
            <person name="Gomez-Gil B."/>
            <person name="Enciso-Ibarra K."/>
        </authorList>
    </citation>
    <scope>NUCLEOTIDE SEQUENCE [LARGE SCALE GENOMIC DNA]</scope>
    <source>
        <strain evidence="2 3">CAIM 1731</strain>
    </source>
</reference>
<organism evidence="2 3">
    <name type="scientific">Vibrio ponticus</name>
    <dbReference type="NCBI Taxonomy" id="265668"/>
    <lineage>
        <taxon>Bacteria</taxon>
        <taxon>Pseudomonadati</taxon>
        <taxon>Pseudomonadota</taxon>
        <taxon>Gammaproteobacteria</taxon>
        <taxon>Vibrionales</taxon>
        <taxon>Vibrionaceae</taxon>
        <taxon>Vibrio</taxon>
    </lineage>
</organism>
<name>A0ABX3FTJ4_9VIBR</name>
<evidence type="ECO:0000313" key="3">
    <source>
        <dbReference type="Proteomes" id="UP000186206"/>
    </source>
</evidence>
<feature type="domain" description="Putative DNA-binding" evidence="1">
    <location>
        <begin position="5"/>
        <end position="93"/>
    </location>
</feature>
<accession>A0ABX3FTJ4</accession>
<dbReference type="InterPro" id="IPR044922">
    <property type="entry name" value="DUF2063_N_sf"/>
</dbReference>
<gene>
    <name evidence="2" type="ORF">BIY21_05890</name>
</gene>
<dbReference type="Gene3D" id="1.10.150.690">
    <property type="entry name" value="DUF2063"/>
    <property type="match status" value="1"/>
</dbReference>
<dbReference type="EMBL" id="MJMI01000011">
    <property type="protein sequence ID" value="OLQ95778.1"/>
    <property type="molecule type" value="Genomic_DNA"/>
</dbReference>
<protein>
    <submittedName>
        <fullName evidence="2">DUF2063 domain-containing protein</fullName>
    </submittedName>
</protein>
<dbReference type="RefSeq" id="WP_075647744.1">
    <property type="nucleotide sequence ID" value="NZ_AP019657.1"/>
</dbReference>
<dbReference type="InterPro" id="IPR018640">
    <property type="entry name" value="DUF2063"/>
</dbReference>
<comment type="caution">
    <text evidence="2">The sequence shown here is derived from an EMBL/GenBank/DDBJ whole genome shotgun (WGS) entry which is preliminary data.</text>
</comment>
<proteinExistence type="predicted"/>